<dbReference type="SUPFAM" id="SSF52540">
    <property type="entry name" value="P-loop containing nucleoside triphosphate hydrolases"/>
    <property type="match status" value="2"/>
</dbReference>
<evidence type="ECO:0000256" key="6">
    <source>
        <dbReference type="PROSITE-ProRule" id="PRU00552"/>
    </source>
</evidence>
<feature type="compositionally biased region" description="Basic and acidic residues" evidence="7">
    <location>
        <begin position="424"/>
        <end position="438"/>
    </location>
</feature>
<dbReference type="PROSITE" id="PS51195">
    <property type="entry name" value="Q_MOTIF"/>
    <property type="match status" value="1"/>
</dbReference>
<dbReference type="CDD" id="cd18787">
    <property type="entry name" value="SF2_C_DEAD"/>
    <property type="match status" value="1"/>
</dbReference>
<evidence type="ECO:0000256" key="7">
    <source>
        <dbReference type="SAM" id="MobiDB-lite"/>
    </source>
</evidence>
<keyword evidence="3 11" id="KW-0347">Helicase</keyword>
<evidence type="ECO:0000256" key="2">
    <source>
        <dbReference type="ARBA" id="ARBA00022801"/>
    </source>
</evidence>
<feature type="short sequence motif" description="Q motif" evidence="6">
    <location>
        <begin position="1"/>
        <end position="29"/>
    </location>
</feature>
<dbReference type="InterPro" id="IPR011545">
    <property type="entry name" value="DEAD/DEAH_box_helicase_dom"/>
</dbReference>
<dbReference type="InterPro" id="IPR027417">
    <property type="entry name" value="P-loop_NTPase"/>
</dbReference>
<dbReference type="Proteomes" id="UP001060919">
    <property type="component" value="Chromosome"/>
</dbReference>
<dbReference type="EMBL" id="AP026867">
    <property type="protein sequence ID" value="BDS12932.1"/>
    <property type="molecule type" value="Genomic_DNA"/>
</dbReference>
<dbReference type="PROSITE" id="PS51192">
    <property type="entry name" value="HELICASE_ATP_BIND_1"/>
    <property type="match status" value="1"/>
</dbReference>
<dbReference type="RefSeq" id="WP_264788272.1">
    <property type="nucleotide sequence ID" value="NZ_AP026867.1"/>
</dbReference>
<dbReference type="InterPro" id="IPR044742">
    <property type="entry name" value="DEAD/DEAH_RhlB"/>
</dbReference>
<feature type="domain" description="Helicase ATP-binding" evidence="8">
    <location>
        <begin position="32"/>
        <end position="203"/>
    </location>
</feature>
<dbReference type="SMART" id="SM00487">
    <property type="entry name" value="DEXDc"/>
    <property type="match status" value="1"/>
</dbReference>
<dbReference type="CDD" id="cd00268">
    <property type="entry name" value="DEADc"/>
    <property type="match status" value="1"/>
</dbReference>
<evidence type="ECO:0000256" key="4">
    <source>
        <dbReference type="ARBA" id="ARBA00022840"/>
    </source>
</evidence>
<name>A0A915YGV8_9BACT</name>
<evidence type="ECO:0000259" key="8">
    <source>
        <dbReference type="PROSITE" id="PS51192"/>
    </source>
</evidence>
<gene>
    <name evidence="11" type="ORF">AsAng_0036570</name>
</gene>
<dbReference type="GO" id="GO:0003676">
    <property type="term" value="F:nucleic acid binding"/>
    <property type="evidence" value="ECO:0007669"/>
    <property type="project" value="InterPro"/>
</dbReference>
<dbReference type="Pfam" id="PF00271">
    <property type="entry name" value="Helicase_C"/>
    <property type="match status" value="1"/>
</dbReference>
<dbReference type="InterPro" id="IPR001650">
    <property type="entry name" value="Helicase_C-like"/>
</dbReference>
<evidence type="ECO:0000256" key="5">
    <source>
        <dbReference type="ARBA" id="ARBA00038437"/>
    </source>
</evidence>
<keyword evidence="12" id="KW-1185">Reference proteome</keyword>
<dbReference type="Pfam" id="PF00270">
    <property type="entry name" value="DEAD"/>
    <property type="match status" value="1"/>
</dbReference>
<proteinExistence type="inferred from homology"/>
<dbReference type="InterPro" id="IPR014001">
    <property type="entry name" value="Helicase_ATP-bd"/>
</dbReference>
<protein>
    <submittedName>
        <fullName evidence="11">DEAD/DEAH box helicase</fullName>
    </submittedName>
</protein>
<dbReference type="InterPro" id="IPR014014">
    <property type="entry name" value="RNA_helicase_DEAD_Q_motif"/>
</dbReference>
<dbReference type="GO" id="GO:0005524">
    <property type="term" value="F:ATP binding"/>
    <property type="evidence" value="ECO:0007669"/>
    <property type="project" value="UniProtKB-KW"/>
</dbReference>
<dbReference type="AlphaFoldDB" id="A0A915YGV8"/>
<feature type="domain" description="DEAD-box RNA helicase Q" evidence="10">
    <location>
        <begin position="1"/>
        <end position="29"/>
    </location>
</feature>
<evidence type="ECO:0000256" key="1">
    <source>
        <dbReference type="ARBA" id="ARBA00022741"/>
    </source>
</evidence>
<dbReference type="PANTHER" id="PTHR47959">
    <property type="entry name" value="ATP-DEPENDENT RNA HELICASE RHLE-RELATED"/>
    <property type="match status" value="1"/>
</dbReference>
<evidence type="ECO:0000256" key="3">
    <source>
        <dbReference type="ARBA" id="ARBA00022806"/>
    </source>
</evidence>
<dbReference type="GO" id="GO:0003724">
    <property type="term" value="F:RNA helicase activity"/>
    <property type="evidence" value="ECO:0007669"/>
    <property type="project" value="InterPro"/>
</dbReference>
<evidence type="ECO:0000313" key="11">
    <source>
        <dbReference type="EMBL" id="BDS12932.1"/>
    </source>
</evidence>
<dbReference type="PANTHER" id="PTHR47959:SF13">
    <property type="entry name" value="ATP-DEPENDENT RNA HELICASE RHLE"/>
    <property type="match status" value="1"/>
</dbReference>
<dbReference type="GO" id="GO:0016787">
    <property type="term" value="F:hydrolase activity"/>
    <property type="evidence" value="ECO:0007669"/>
    <property type="project" value="UniProtKB-KW"/>
</dbReference>
<accession>A0A915YGV8</accession>
<feature type="domain" description="Helicase C-terminal" evidence="9">
    <location>
        <begin position="231"/>
        <end position="381"/>
    </location>
</feature>
<comment type="similarity">
    <text evidence="5">Belongs to the DEAD box helicase family.</text>
</comment>
<dbReference type="KEGG" id="aup:AsAng_0036570"/>
<evidence type="ECO:0000313" key="12">
    <source>
        <dbReference type="Proteomes" id="UP001060919"/>
    </source>
</evidence>
<keyword evidence="4" id="KW-0067">ATP-binding</keyword>
<dbReference type="InterPro" id="IPR050079">
    <property type="entry name" value="DEAD_box_RNA_helicase"/>
</dbReference>
<dbReference type="SMART" id="SM00490">
    <property type="entry name" value="HELICc"/>
    <property type="match status" value="1"/>
</dbReference>
<evidence type="ECO:0000259" key="9">
    <source>
        <dbReference type="PROSITE" id="PS51194"/>
    </source>
</evidence>
<dbReference type="PROSITE" id="PS51194">
    <property type="entry name" value="HELICASE_CTER"/>
    <property type="match status" value="1"/>
</dbReference>
<dbReference type="Gene3D" id="3.40.50.300">
    <property type="entry name" value="P-loop containing nucleotide triphosphate hydrolases"/>
    <property type="match status" value="2"/>
</dbReference>
<organism evidence="11 12">
    <name type="scientific">Aureispira anguillae</name>
    <dbReference type="NCBI Taxonomy" id="2864201"/>
    <lineage>
        <taxon>Bacteria</taxon>
        <taxon>Pseudomonadati</taxon>
        <taxon>Bacteroidota</taxon>
        <taxon>Saprospiria</taxon>
        <taxon>Saprospirales</taxon>
        <taxon>Saprospiraceae</taxon>
        <taxon>Aureispira</taxon>
    </lineage>
</organism>
<evidence type="ECO:0000259" key="10">
    <source>
        <dbReference type="PROSITE" id="PS51195"/>
    </source>
</evidence>
<keyword evidence="1" id="KW-0547">Nucleotide-binding</keyword>
<sequence>MTFNDLNINTPLRNALEDLALSEPTPIQVESLPVIMSGRDVVGIAQTGTGKTFAYLLPILRQLKFSKQKHPRVLIVVPTRELVVQVVGEIEKLTAYMSIRTKGAYGGVNMNTQKDELAVGMDILVATPGRLVDLALSRAIKLKTIKQLVIDEVDEMLNLGFRKQLSDILELLPERRQNILFSATLTKEVEGLIAAAFQNPKKIEIAASGTSADGIVQKLYRVPNFNTKINLLKQLLATEKSWAKVLIFAPTKKVADRLFDLLDVDFPEQIGVIHSNKSQNYRLRTVEKFDSGAHRILMATDLIARGLDFQEITHVINFDTPDEAENYIHRVGRTARGKAEGMAITFVSEVAVSQELEYLTAIERLMGQKIPILPLPEGLEISTELMEEEQLKYKQKNAMKDFDLLANSQGAFHEKKLKNTKTNRAQEKRLARKQEKLNSRKRGKK</sequence>
<reference evidence="11" key="1">
    <citation type="submission" date="2022-09" db="EMBL/GenBank/DDBJ databases">
        <title>Aureispira anguillicida sp. nov., isolated from Leptocephalus of Japanese eel Anguilla japonica.</title>
        <authorList>
            <person name="Yuasa K."/>
            <person name="Mekata T."/>
            <person name="Ikunari K."/>
        </authorList>
    </citation>
    <scope>NUCLEOTIDE SEQUENCE</scope>
    <source>
        <strain evidence="11">EL160426</strain>
    </source>
</reference>
<keyword evidence="2" id="KW-0378">Hydrolase</keyword>
<dbReference type="GO" id="GO:0005829">
    <property type="term" value="C:cytosol"/>
    <property type="evidence" value="ECO:0007669"/>
    <property type="project" value="TreeGrafter"/>
</dbReference>
<feature type="region of interest" description="Disordered" evidence="7">
    <location>
        <begin position="413"/>
        <end position="445"/>
    </location>
</feature>